<keyword evidence="3" id="KW-1185">Reference proteome</keyword>
<dbReference type="RefSeq" id="WP_127079257.1">
    <property type="nucleotide sequence ID" value="NZ_RSCL01000002.1"/>
</dbReference>
<protein>
    <submittedName>
        <fullName evidence="2">Uncharacterized protein</fullName>
    </submittedName>
</protein>
<feature type="chain" id="PRO_5030083029" evidence="1">
    <location>
        <begin position="29"/>
        <end position="118"/>
    </location>
</feature>
<feature type="signal peptide" evidence="1">
    <location>
        <begin position="1"/>
        <end position="28"/>
    </location>
</feature>
<dbReference type="Proteomes" id="UP000271624">
    <property type="component" value="Unassembled WGS sequence"/>
</dbReference>
<evidence type="ECO:0000256" key="1">
    <source>
        <dbReference type="SAM" id="SignalP"/>
    </source>
</evidence>
<keyword evidence="1" id="KW-0732">Signal</keyword>
<evidence type="ECO:0000313" key="2">
    <source>
        <dbReference type="EMBL" id="RUT08827.1"/>
    </source>
</evidence>
<dbReference type="OrthoDB" id="514971at2"/>
<reference evidence="2" key="2">
    <citation type="journal article" date="2019" name="Genome Biol. Evol.">
        <title>Day and night: Metabolic profiles and evolutionary relationships of six axenic non-marine cyanobacteria.</title>
        <authorList>
            <person name="Will S.E."/>
            <person name="Henke P."/>
            <person name="Boedeker C."/>
            <person name="Huang S."/>
            <person name="Brinkmann H."/>
            <person name="Rohde M."/>
            <person name="Jarek M."/>
            <person name="Friedl T."/>
            <person name="Seufert S."/>
            <person name="Schumacher M."/>
            <person name="Overmann J."/>
            <person name="Neumann-Schaal M."/>
            <person name="Petersen J."/>
        </authorList>
    </citation>
    <scope>NUCLEOTIDE SEQUENCE [LARGE SCALE GENOMIC DNA]</scope>
    <source>
        <strain evidence="2">PCC 7102</strain>
    </source>
</reference>
<comment type="caution">
    <text evidence="2">The sequence shown here is derived from an EMBL/GenBank/DDBJ whole genome shotgun (WGS) entry which is preliminary data.</text>
</comment>
<dbReference type="AlphaFoldDB" id="A0A3S1CU84"/>
<proteinExistence type="predicted"/>
<reference evidence="2" key="1">
    <citation type="submission" date="2018-12" db="EMBL/GenBank/DDBJ databases">
        <authorList>
            <person name="Will S."/>
            <person name="Neumann-Schaal M."/>
            <person name="Henke P."/>
        </authorList>
    </citation>
    <scope>NUCLEOTIDE SEQUENCE</scope>
    <source>
        <strain evidence="2">PCC 7102</strain>
    </source>
</reference>
<gene>
    <name evidence="2" type="ORF">DSM106972_008800</name>
</gene>
<sequence length="118" mass="12445">MKLKLIALATVMSALPTLVPTFTPKASATCINVAVDNQIAVGAKRANQTRNNSQSISKDCFGNTSTATGTQVYTGGGRVNQTINRTQHLSGGKNPTGVRMPHININVGTQVNVPGRKR</sequence>
<evidence type="ECO:0000313" key="3">
    <source>
        <dbReference type="Proteomes" id="UP000271624"/>
    </source>
</evidence>
<name>A0A3S1CU84_9CYAN</name>
<organism evidence="2 3">
    <name type="scientific">Dulcicalothrix desertica PCC 7102</name>
    <dbReference type="NCBI Taxonomy" id="232991"/>
    <lineage>
        <taxon>Bacteria</taxon>
        <taxon>Bacillati</taxon>
        <taxon>Cyanobacteriota</taxon>
        <taxon>Cyanophyceae</taxon>
        <taxon>Nostocales</taxon>
        <taxon>Calotrichaceae</taxon>
        <taxon>Dulcicalothrix</taxon>
    </lineage>
</organism>
<dbReference type="EMBL" id="RSCL01000002">
    <property type="protein sequence ID" value="RUT08827.1"/>
    <property type="molecule type" value="Genomic_DNA"/>
</dbReference>
<accession>A0A3S1CU84</accession>